<keyword evidence="3" id="KW-0520">NAD</keyword>
<proteinExistence type="inferred from homology"/>
<organism evidence="5 6">
    <name type="scientific">Gossypium tomentosum</name>
    <name type="common">Hawaiian cotton</name>
    <name type="synonym">Gossypium sandvicense</name>
    <dbReference type="NCBI Taxonomy" id="34277"/>
    <lineage>
        <taxon>Eukaryota</taxon>
        <taxon>Viridiplantae</taxon>
        <taxon>Streptophyta</taxon>
        <taxon>Embryophyta</taxon>
        <taxon>Tracheophyta</taxon>
        <taxon>Spermatophyta</taxon>
        <taxon>Magnoliopsida</taxon>
        <taxon>eudicotyledons</taxon>
        <taxon>Gunneridae</taxon>
        <taxon>Pentapetalae</taxon>
        <taxon>rosids</taxon>
        <taxon>malvids</taxon>
        <taxon>Malvales</taxon>
        <taxon>Malvaceae</taxon>
        <taxon>Malvoideae</taxon>
        <taxon>Gossypium</taxon>
    </lineage>
</organism>
<evidence type="ECO:0000256" key="3">
    <source>
        <dbReference type="ARBA" id="ARBA00023027"/>
    </source>
</evidence>
<protein>
    <recommendedName>
        <fullName evidence="4">NADH-quinone oxidoreductase subunit D domain-containing protein</fullName>
    </recommendedName>
</protein>
<evidence type="ECO:0000313" key="5">
    <source>
        <dbReference type="EMBL" id="TYH80173.1"/>
    </source>
</evidence>
<gene>
    <name evidence="5" type="ORF">ES332_D03G113500v1</name>
</gene>
<reference evidence="5 6" key="1">
    <citation type="submission" date="2019-07" db="EMBL/GenBank/DDBJ databases">
        <title>WGS assembly of Gossypium tomentosum.</title>
        <authorList>
            <person name="Chen Z.J."/>
            <person name="Sreedasyam A."/>
            <person name="Ando A."/>
            <person name="Song Q."/>
            <person name="De L."/>
            <person name="Hulse-Kemp A."/>
            <person name="Ding M."/>
            <person name="Ye W."/>
            <person name="Kirkbride R."/>
            <person name="Jenkins J."/>
            <person name="Plott C."/>
            <person name="Lovell J."/>
            <person name="Lin Y.-M."/>
            <person name="Vaughn R."/>
            <person name="Liu B."/>
            <person name="Li W."/>
            <person name="Simpson S."/>
            <person name="Scheffler B."/>
            <person name="Saski C."/>
            <person name="Grover C."/>
            <person name="Hu G."/>
            <person name="Conover J."/>
            <person name="Carlson J."/>
            <person name="Shu S."/>
            <person name="Boston L."/>
            <person name="Williams M."/>
            <person name="Peterson D."/>
            <person name="Mcgee K."/>
            <person name="Jones D."/>
            <person name="Wendel J."/>
            <person name="Stelly D."/>
            <person name="Grimwood J."/>
            <person name="Schmutz J."/>
        </authorList>
    </citation>
    <scope>NUCLEOTIDE SEQUENCE [LARGE SCALE GENOMIC DNA]</scope>
    <source>
        <strain evidence="5">7179.01</strain>
    </source>
</reference>
<dbReference type="SUPFAM" id="SSF56762">
    <property type="entry name" value="HydB/Nqo4-like"/>
    <property type="match status" value="1"/>
</dbReference>
<sequence length="171" mass="20223">MLELSHIVSRLLWLGPFMAEIGAQTSFFYIFRERELIYDLFEAAIDMRMMHNYFHISRVVVDLPYGWIDKCLDFCNYFLTERFIRPNATSIGIKWDLRKIDHFECYDEFNWKIQWQKERDSLSHYLVQISEMPESIKIIQQALEGISGGPYLFHHTAGLSSKGNITNKNGD</sequence>
<dbReference type="EMBL" id="CM017625">
    <property type="protein sequence ID" value="TYH80173.1"/>
    <property type="molecule type" value="Genomic_DNA"/>
</dbReference>
<dbReference type="GO" id="GO:0016651">
    <property type="term" value="F:oxidoreductase activity, acting on NAD(P)H"/>
    <property type="evidence" value="ECO:0007669"/>
    <property type="project" value="InterPro"/>
</dbReference>
<dbReference type="AlphaFoldDB" id="A0A5D2LQ07"/>
<comment type="similarity">
    <text evidence="1">Belongs to the complex I 49 kDa subunit family.</text>
</comment>
<dbReference type="GO" id="GO:0009535">
    <property type="term" value="C:chloroplast thylakoid membrane"/>
    <property type="evidence" value="ECO:0007669"/>
    <property type="project" value="TreeGrafter"/>
</dbReference>
<dbReference type="InterPro" id="IPR001135">
    <property type="entry name" value="NADH_Q_OxRdtase_suD"/>
</dbReference>
<dbReference type="Proteomes" id="UP000322667">
    <property type="component" value="Chromosome D03"/>
</dbReference>
<dbReference type="GO" id="GO:0048038">
    <property type="term" value="F:quinone binding"/>
    <property type="evidence" value="ECO:0007669"/>
    <property type="project" value="InterPro"/>
</dbReference>
<dbReference type="Gene3D" id="1.10.645.10">
    <property type="entry name" value="Cytochrome-c3 Hydrogenase, chain B"/>
    <property type="match status" value="1"/>
</dbReference>
<dbReference type="InterPro" id="IPR029014">
    <property type="entry name" value="NiFe-Hase_large"/>
</dbReference>
<evidence type="ECO:0000313" key="6">
    <source>
        <dbReference type="Proteomes" id="UP000322667"/>
    </source>
</evidence>
<accession>A0A5D2LQ07</accession>
<keyword evidence="6" id="KW-1185">Reference proteome</keyword>
<name>A0A5D2LQ07_GOSTO</name>
<feature type="domain" description="NADH-quinone oxidoreductase subunit D" evidence="4">
    <location>
        <begin position="21"/>
        <end position="79"/>
    </location>
</feature>
<evidence type="ECO:0000256" key="2">
    <source>
        <dbReference type="ARBA" id="ARBA00022967"/>
    </source>
</evidence>
<dbReference type="GO" id="GO:0051287">
    <property type="term" value="F:NAD binding"/>
    <property type="evidence" value="ECO:0007669"/>
    <property type="project" value="InterPro"/>
</dbReference>
<dbReference type="PANTHER" id="PTHR11993:SF10">
    <property type="entry name" value="NADH DEHYDROGENASE [UBIQUINONE] IRON-SULFUR PROTEIN 2, MITOCHONDRIAL"/>
    <property type="match status" value="1"/>
</dbReference>
<evidence type="ECO:0000259" key="4">
    <source>
        <dbReference type="Pfam" id="PF00346"/>
    </source>
</evidence>
<dbReference type="PANTHER" id="PTHR11993">
    <property type="entry name" value="NADH-UBIQUINONE OXIDOREDUCTASE 49 KDA SUBUNIT"/>
    <property type="match status" value="1"/>
</dbReference>
<keyword evidence="2" id="KW-1278">Translocase</keyword>
<evidence type="ECO:0000256" key="1">
    <source>
        <dbReference type="ARBA" id="ARBA00005769"/>
    </source>
</evidence>
<feature type="domain" description="NADH-quinone oxidoreductase subunit D" evidence="4">
    <location>
        <begin position="86"/>
        <end position="157"/>
    </location>
</feature>
<dbReference type="InterPro" id="IPR022885">
    <property type="entry name" value="NDH1_su_D/H"/>
</dbReference>
<dbReference type="Pfam" id="PF00346">
    <property type="entry name" value="Complex1_49kDa"/>
    <property type="match status" value="2"/>
</dbReference>